<feature type="signal peptide" evidence="1">
    <location>
        <begin position="1"/>
        <end position="27"/>
    </location>
</feature>
<name>A0A2M4CB69_9DIPT</name>
<dbReference type="AlphaFoldDB" id="A0A2M4CB69"/>
<accession>A0A2M4CB69</accession>
<reference evidence="2" key="1">
    <citation type="submission" date="2018-01" db="EMBL/GenBank/DDBJ databases">
        <title>An insight into the sialome of Amazonian anophelines.</title>
        <authorList>
            <person name="Ribeiro J.M."/>
            <person name="Scarpassa V."/>
            <person name="Calvo E."/>
        </authorList>
    </citation>
    <scope>NUCLEOTIDE SEQUENCE</scope>
    <source>
        <tissue evidence="2">Salivary glands</tissue>
    </source>
</reference>
<evidence type="ECO:0000256" key="1">
    <source>
        <dbReference type="SAM" id="SignalP"/>
    </source>
</evidence>
<evidence type="ECO:0000313" key="2">
    <source>
        <dbReference type="EMBL" id="MBW62567.1"/>
    </source>
</evidence>
<proteinExistence type="predicted"/>
<sequence>MVLEQHPERVASVAALLLLFLLKVCESVHKTSSSKTQTIVHVECYLDNLTNDLENCLNSPLMWTIRKMSFKFSSKSRKTINI</sequence>
<protein>
    <submittedName>
        <fullName evidence="2">Putative secreted protein</fullName>
    </submittedName>
</protein>
<feature type="chain" id="PRO_5014869657" evidence="1">
    <location>
        <begin position="28"/>
        <end position="82"/>
    </location>
</feature>
<organism evidence="2">
    <name type="scientific">Anopheles marajoara</name>
    <dbReference type="NCBI Taxonomy" id="58244"/>
    <lineage>
        <taxon>Eukaryota</taxon>
        <taxon>Metazoa</taxon>
        <taxon>Ecdysozoa</taxon>
        <taxon>Arthropoda</taxon>
        <taxon>Hexapoda</taxon>
        <taxon>Insecta</taxon>
        <taxon>Pterygota</taxon>
        <taxon>Neoptera</taxon>
        <taxon>Endopterygota</taxon>
        <taxon>Diptera</taxon>
        <taxon>Nematocera</taxon>
        <taxon>Culicoidea</taxon>
        <taxon>Culicidae</taxon>
        <taxon>Anophelinae</taxon>
        <taxon>Anopheles</taxon>
    </lineage>
</organism>
<dbReference type="EMBL" id="GGFJ01013426">
    <property type="protein sequence ID" value="MBW62567.1"/>
    <property type="molecule type" value="Transcribed_RNA"/>
</dbReference>
<keyword evidence="1" id="KW-0732">Signal</keyword>